<proteinExistence type="inferred from homology"/>
<evidence type="ECO:0000256" key="7">
    <source>
        <dbReference type="SAM" id="Phobius"/>
    </source>
</evidence>
<feature type="transmembrane region" description="Helical" evidence="7">
    <location>
        <begin position="21"/>
        <end position="45"/>
    </location>
</feature>
<comment type="similarity">
    <text evidence="2">Belongs to the polysaccharide synthase family.</text>
</comment>
<dbReference type="CDD" id="cd13127">
    <property type="entry name" value="MATE_tuaB_like"/>
    <property type="match status" value="1"/>
</dbReference>
<feature type="transmembrane region" description="Helical" evidence="7">
    <location>
        <begin position="451"/>
        <end position="475"/>
    </location>
</feature>
<dbReference type="InterPro" id="IPR050833">
    <property type="entry name" value="Poly_Biosynth_Transport"/>
</dbReference>
<feature type="transmembrane region" description="Helical" evidence="7">
    <location>
        <begin position="153"/>
        <end position="174"/>
    </location>
</feature>
<dbReference type="PANTHER" id="PTHR30250">
    <property type="entry name" value="PST FAMILY PREDICTED COLANIC ACID TRANSPORTER"/>
    <property type="match status" value="1"/>
</dbReference>
<evidence type="ECO:0000256" key="2">
    <source>
        <dbReference type="ARBA" id="ARBA00007430"/>
    </source>
</evidence>
<organism evidence="8 9">
    <name type="scientific">Promicromonospora kroppenstedtii</name>
    <dbReference type="NCBI Taxonomy" id="440482"/>
    <lineage>
        <taxon>Bacteria</taxon>
        <taxon>Bacillati</taxon>
        <taxon>Actinomycetota</taxon>
        <taxon>Actinomycetes</taxon>
        <taxon>Micrococcales</taxon>
        <taxon>Promicromonosporaceae</taxon>
        <taxon>Promicromonospora</taxon>
    </lineage>
</organism>
<feature type="transmembrane region" description="Helical" evidence="7">
    <location>
        <begin position="186"/>
        <end position="205"/>
    </location>
</feature>
<dbReference type="Pfam" id="PF13440">
    <property type="entry name" value="Polysacc_synt_3"/>
    <property type="match status" value="1"/>
</dbReference>
<feature type="transmembrane region" description="Helical" evidence="7">
    <location>
        <begin position="91"/>
        <end position="112"/>
    </location>
</feature>
<dbReference type="PANTHER" id="PTHR30250:SF10">
    <property type="entry name" value="LIPOPOLYSACCHARIDE BIOSYNTHESIS PROTEIN WZXC"/>
    <property type="match status" value="1"/>
</dbReference>
<dbReference type="EMBL" id="JBIRYI010000007">
    <property type="protein sequence ID" value="MFI2487945.1"/>
    <property type="molecule type" value="Genomic_DNA"/>
</dbReference>
<dbReference type="RefSeq" id="WP_397405063.1">
    <property type="nucleotide sequence ID" value="NZ_JBIRYI010000007.1"/>
</dbReference>
<keyword evidence="9" id="KW-1185">Reference proteome</keyword>
<evidence type="ECO:0000256" key="6">
    <source>
        <dbReference type="ARBA" id="ARBA00023136"/>
    </source>
</evidence>
<comment type="subcellular location">
    <subcellularLocation>
        <location evidence="1">Cell membrane</location>
        <topology evidence="1">Multi-pass membrane protein</topology>
    </subcellularLocation>
</comment>
<evidence type="ECO:0000256" key="5">
    <source>
        <dbReference type="ARBA" id="ARBA00022989"/>
    </source>
</evidence>
<feature type="transmembrane region" description="Helical" evidence="7">
    <location>
        <begin position="300"/>
        <end position="320"/>
    </location>
</feature>
<evidence type="ECO:0000256" key="4">
    <source>
        <dbReference type="ARBA" id="ARBA00022692"/>
    </source>
</evidence>
<evidence type="ECO:0000256" key="1">
    <source>
        <dbReference type="ARBA" id="ARBA00004651"/>
    </source>
</evidence>
<feature type="transmembrane region" description="Helical" evidence="7">
    <location>
        <begin position="367"/>
        <end position="385"/>
    </location>
</feature>
<sequence length="492" mass="51248">MSEAATRPRADALGRSAARGGAVTLAGQGIRALVQVASIVVLARLVGPADYGYVAMVGAIVGAATILQDFGLSRAAVQAPVVTVGQRDNLFWLNLGCGALAAVAVLAAAPMVAALYDAPVLADITRWLAVTFLLGGLAAQFRASLMRDLRFTAITVIDVAAPTLGLLVAVWVALADGSYRALVAQQVVAAVVVCAGSVLVARWLPGPPRRREPVRSFVSYGAHQLGAQLLTYVSMNADAVVVGARFGAAPAGLYDRAFRMMMLPVRQLQFPVTRVAMPVLSRLQDDVANFGRFVVRGQAILLNLLAPVMLLGAATAGPVVEIALGAGWLELAPLFAVLAVGGVFQAASFTSGWVFMATGTMRSQFRFALWSRPLVVAAVVAGSLWGVVGVAAAYGIASALLWPVSLWWAGRAARLSWRPWLVGGCRTILAHGVAAGAAAAVARGLDPAGPWLTLGAALAAAVLVLAAEALVWPAFRRDLGDVARTRTLLRRR</sequence>
<reference evidence="8 9" key="1">
    <citation type="submission" date="2024-10" db="EMBL/GenBank/DDBJ databases">
        <title>The Natural Products Discovery Center: Release of the First 8490 Sequenced Strains for Exploring Actinobacteria Biosynthetic Diversity.</title>
        <authorList>
            <person name="Kalkreuter E."/>
            <person name="Kautsar S.A."/>
            <person name="Yang D."/>
            <person name="Bader C.D."/>
            <person name="Teijaro C.N."/>
            <person name="Fluegel L."/>
            <person name="Davis C.M."/>
            <person name="Simpson J.R."/>
            <person name="Lauterbach L."/>
            <person name="Steele A.D."/>
            <person name="Gui C."/>
            <person name="Meng S."/>
            <person name="Li G."/>
            <person name="Viehrig K."/>
            <person name="Ye F."/>
            <person name="Su P."/>
            <person name="Kiefer A.F."/>
            <person name="Nichols A."/>
            <person name="Cepeda A.J."/>
            <person name="Yan W."/>
            <person name="Fan B."/>
            <person name="Jiang Y."/>
            <person name="Adhikari A."/>
            <person name="Zheng C.-J."/>
            <person name="Schuster L."/>
            <person name="Cowan T.M."/>
            <person name="Smanski M.J."/>
            <person name="Chevrette M.G."/>
            <person name="De Carvalho L.P.S."/>
            <person name="Shen B."/>
        </authorList>
    </citation>
    <scope>NUCLEOTIDE SEQUENCE [LARGE SCALE GENOMIC DNA]</scope>
    <source>
        <strain evidence="8 9">NPDC019481</strain>
    </source>
</reference>
<protein>
    <submittedName>
        <fullName evidence="8">Lipopolysaccharide biosynthesis protein</fullName>
    </submittedName>
</protein>
<accession>A0ABW7XK88</accession>
<keyword evidence="5 7" id="KW-1133">Transmembrane helix</keyword>
<keyword evidence="6 7" id="KW-0472">Membrane</keyword>
<comment type="caution">
    <text evidence="8">The sequence shown here is derived from an EMBL/GenBank/DDBJ whole genome shotgun (WGS) entry which is preliminary data.</text>
</comment>
<dbReference type="Proteomes" id="UP001611580">
    <property type="component" value="Unassembled WGS sequence"/>
</dbReference>
<keyword evidence="4 7" id="KW-0812">Transmembrane</keyword>
<feature type="transmembrane region" description="Helical" evidence="7">
    <location>
        <begin position="332"/>
        <end position="355"/>
    </location>
</feature>
<feature type="transmembrane region" description="Helical" evidence="7">
    <location>
        <begin position="51"/>
        <end position="70"/>
    </location>
</feature>
<feature type="transmembrane region" description="Helical" evidence="7">
    <location>
        <begin position="124"/>
        <end position="141"/>
    </location>
</feature>
<evidence type="ECO:0000256" key="3">
    <source>
        <dbReference type="ARBA" id="ARBA00022475"/>
    </source>
</evidence>
<keyword evidence="3" id="KW-1003">Cell membrane</keyword>
<evidence type="ECO:0000313" key="8">
    <source>
        <dbReference type="EMBL" id="MFI2487945.1"/>
    </source>
</evidence>
<name>A0ABW7XK88_9MICO</name>
<evidence type="ECO:0000313" key="9">
    <source>
        <dbReference type="Proteomes" id="UP001611580"/>
    </source>
</evidence>
<gene>
    <name evidence="8" type="ORF">ACH47X_13600</name>
</gene>